<accession>A0ABQ2D763</accession>
<sequence>MFNVSEAFRVTDLGTLEYLQALDVQHEVHGKVAARQQEPTLLLVEHPAVLTLGRKAKEGENIIVPREFLSQQGIAVHAIERGGDVTYHGPGQLVGYPIFPVGRRVRDFLRFLEAALVKTLGRYGLEASGSPGYAGVWVGDEKVAAIGVAIQKHVAFHGFALNVNTDLDHFSYIVPCGIQDRGVTSLQKLLGREINVQEVKAFVAEDFRQTFQDYDFSFPDL</sequence>
<protein>
    <recommendedName>
        <fullName evidence="5 6">Octanoyltransferase</fullName>
        <ecNumber evidence="5 6">2.3.1.181</ecNumber>
    </recommendedName>
    <alternativeName>
        <fullName evidence="5">Lipoate-protein ligase B</fullName>
    </alternativeName>
    <alternativeName>
        <fullName evidence="5">Lipoyl/octanoyl transferase</fullName>
    </alternativeName>
    <alternativeName>
        <fullName evidence="5">Octanoyl-[acyl-carrier-protein]-protein N-octanoyltransferase</fullName>
    </alternativeName>
</protein>
<evidence type="ECO:0000256" key="3">
    <source>
        <dbReference type="ARBA" id="ARBA00023315"/>
    </source>
</evidence>
<feature type="domain" description="BPL/LPL catalytic" evidence="7">
    <location>
        <begin position="35"/>
        <end position="215"/>
    </location>
</feature>
<comment type="pathway">
    <text evidence="1 5 6">Protein modification; protein lipoylation via endogenous pathway; protein N(6)-(lipoyl)lysine from octanoyl-[acyl-carrier-protein]: step 1/2.</text>
</comment>
<evidence type="ECO:0000256" key="6">
    <source>
        <dbReference type="PIRNR" id="PIRNR016262"/>
    </source>
</evidence>
<dbReference type="CDD" id="cd16444">
    <property type="entry name" value="LipB"/>
    <property type="match status" value="1"/>
</dbReference>
<feature type="binding site" evidence="5">
    <location>
        <begin position="81"/>
        <end position="88"/>
    </location>
    <ligand>
        <name>substrate</name>
    </ligand>
</feature>
<comment type="caution">
    <text evidence="8">The sequence shown here is derived from an EMBL/GenBank/DDBJ whole genome shotgun (WGS) entry which is preliminary data.</text>
</comment>
<dbReference type="HAMAP" id="MF_00013">
    <property type="entry name" value="LipB"/>
    <property type="match status" value="1"/>
</dbReference>
<name>A0ABQ2D763_9DEIO</name>
<dbReference type="InterPro" id="IPR000544">
    <property type="entry name" value="Octanoyltransferase"/>
</dbReference>
<dbReference type="InterPro" id="IPR045864">
    <property type="entry name" value="aa-tRNA-synth_II/BPL/LPL"/>
</dbReference>
<comment type="miscellaneous">
    <text evidence="5">In the reaction, the free carboxyl group of octanoic acid is attached via an amide linkage to the epsilon-amino group of a specific lysine residue of lipoyl domains of lipoate-dependent enzymes.</text>
</comment>
<comment type="catalytic activity">
    <reaction evidence="5 6">
        <text>octanoyl-[ACP] + L-lysyl-[protein] = N(6)-octanoyl-L-lysyl-[protein] + holo-[ACP] + H(+)</text>
        <dbReference type="Rhea" id="RHEA:17665"/>
        <dbReference type="Rhea" id="RHEA-COMP:9636"/>
        <dbReference type="Rhea" id="RHEA-COMP:9685"/>
        <dbReference type="Rhea" id="RHEA-COMP:9752"/>
        <dbReference type="Rhea" id="RHEA-COMP:9928"/>
        <dbReference type="ChEBI" id="CHEBI:15378"/>
        <dbReference type="ChEBI" id="CHEBI:29969"/>
        <dbReference type="ChEBI" id="CHEBI:64479"/>
        <dbReference type="ChEBI" id="CHEBI:78463"/>
        <dbReference type="ChEBI" id="CHEBI:78809"/>
        <dbReference type="EC" id="2.3.1.181"/>
    </reaction>
</comment>
<evidence type="ECO:0000313" key="9">
    <source>
        <dbReference type="Proteomes" id="UP000632222"/>
    </source>
</evidence>
<dbReference type="SUPFAM" id="SSF55681">
    <property type="entry name" value="Class II aaRS and biotin synthetases"/>
    <property type="match status" value="1"/>
</dbReference>
<dbReference type="InterPro" id="IPR020605">
    <property type="entry name" value="Octanoyltransferase_CS"/>
</dbReference>
<dbReference type="PANTHER" id="PTHR10993">
    <property type="entry name" value="OCTANOYLTRANSFERASE"/>
    <property type="match status" value="1"/>
</dbReference>
<dbReference type="Pfam" id="PF21948">
    <property type="entry name" value="LplA-B_cat"/>
    <property type="match status" value="1"/>
</dbReference>
<dbReference type="PANTHER" id="PTHR10993:SF7">
    <property type="entry name" value="LIPOYLTRANSFERASE 2, MITOCHONDRIAL-RELATED"/>
    <property type="match status" value="1"/>
</dbReference>
<reference evidence="9" key="1">
    <citation type="journal article" date="2019" name="Int. J. Syst. Evol. Microbiol.">
        <title>The Global Catalogue of Microorganisms (GCM) 10K type strain sequencing project: providing services to taxonomists for standard genome sequencing and annotation.</title>
        <authorList>
            <consortium name="The Broad Institute Genomics Platform"/>
            <consortium name="The Broad Institute Genome Sequencing Center for Infectious Disease"/>
            <person name="Wu L."/>
            <person name="Ma J."/>
        </authorList>
    </citation>
    <scope>NUCLEOTIDE SEQUENCE [LARGE SCALE GENOMIC DNA]</scope>
    <source>
        <strain evidence="9">JCM 14370</strain>
    </source>
</reference>
<evidence type="ECO:0000259" key="7">
    <source>
        <dbReference type="PROSITE" id="PS51733"/>
    </source>
</evidence>
<organism evidence="8 9">
    <name type="scientific">Deinococcus roseus</name>
    <dbReference type="NCBI Taxonomy" id="392414"/>
    <lineage>
        <taxon>Bacteria</taxon>
        <taxon>Thermotogati</taxon>
        <taxon>Deinococcota</taxon>
        <taxon>Deinococci</taxon>
        <taxon>Deinococcales</taxon>
        <taxon>Deinococcaceae</taxon>
        <taxon>Deinococcus</taxon>
    </lineage>
</organism>
<dbReference type="PROSITE" id="PS01313">
    <property type="entry name" value="LIPB"/>
    <property type="match status" value="1"/>
</dbReference>
<feature type="active site" description="Acyl-thioester intermediate" evidence="5">
    <location>
        <position position="176"/>
    </location>
</feature>
<feature type="binding site" evidence="5">
    <location>
        <begin position="158"/>
        <end position="160"/>
    </location>
    <ligand>
        <name>substrate</name>
    </ligand>
</feature>
<dbReference type="EMBL" id="BMOD01000019">
    <property type="protein sequence ID" value="GGJ48525.1"/>
    <property type="molecule type" value="Genomic_DNA"/>
</dbReference>
<feature type="binding site" evidence="5">
    <location>
        <begin position="145"/>
        <end position="147"/>
    </location>
    <ligand>
        <name>substrate</name>
    </ligand>
</feature>
<gene>
    <name evidence="5 8" type="primary">lipB</name>
    <name evidence="8" type="ORF">GCM10008938_38150</name>
</gene>
<dbReference type="EC" id="2.3.1.181" evidence="5 6"/>
<evidence type="ECO:0000313" key="8">
    <source>
        <dbReference type="EMBL" id="GGJ48525.1"/>
    </source>
</evidence>
<dbReference type="InterPro" id="IPR004143">
    <property type="entry name" value="BPL_LPL_catalytic"/>
</dbReference>
<dbReference type="Gene3D" id="3.30.930.10">
    <property type="entry name" value="Bira Bifunctional Protein, Domain 2"/>
    <property type="match status" value="1"/>
</dbReference>
<dbReference type="PROSITE" id="PS51733">
    <property type="entry name" value="BPL_LPL_CATALYTIC"/>
    <property type="match status" value="1"/>
</dbReference>
<evidence type="ECO:0000256" key="2">
    <source>
        <dbReference type="ARBA" id="ARBA00022679"/>
    </source>
</evidence>
<evidence type="ECO:0000256" key="4">
    <source>
        <dbReference type="ARBA" id="ARBA00024732"/>
    </source>
</evidence>
<dbReference type="PIRSF" id="PIRSF016262">
    <property type="entry name" value="LPLase"/>
    <property type="match status" value="1"/>
</dbReference>
<comment type="function">
    <text evidence="4 5 6">Catalyzes the transfer of endogenously produced octanoic acid from octanoyl-acyl-carrier-protein onto the lipoyl domains of lipoate-dependent enzymes. Lipoyl-ACP can also act as a substrate although octanoyl-ACP is likely to be the physiological substrate.</text>
</comment>
<keyword evidence="9" id="KW-1185">Reference proteome</keyword>
<dbReference type="NCBIfam" id="NF010925">
    <property type="entry name" value="PRK14345.1"/>
    <property type="match status" value="1"/>
</dbReference>
<keyword evidence="5" id="KW-0963">Cytoplasm</keyword>
<feature type="site" description="Lowers pKa of active site Cys" evidence="5">
    <location>
        <position position="142"/>
    </location>
</feature>
<dbReference type="NCBIfam" id="TIGR00214">
    <property type="entry name" value="lipB"/>
    <property type="match status" value="1"/>
</dbReference>
<dbReference type="Proteomes" id="UP000632222">
    <property type="component" value="Unassembled WGS sequence"/>
</dbReference>
<keyword evidence="3 5" id="KW-0012">Acyltransferase</keyword>
<evidence type="ECO:0000256" key="5">
    <source>
        <dbReference type="HAMAP-Rule" id="MF_00013"/>
    </source>
</evidence>
<proteinExistence type="inferred from homology"/>
<keyword evidence="2 5" id="KW-0808">Transferase</keyword>
<evidence type="ECO:0000256" key="1">
    <source>
        <dbReference type="ARBA" id="ARBA00004821"/>
    </source>
</evidence>
<comment type="subcellular location">
    <subcellularLocation>
        <location evidence="5">Cytoplasm</location>
    </subcellularLocation>
</comment>
<comment type="similarity">
    <text evidence="5 6">Belongs to the LipB family.</text>
</comment>